<dbReference type="VEuPathDB" id="TriTrypDB:ADEAN_000585000"/>
<evidence type="ECO:0000313" key="2">
    <source>
        <dbReference type="Proteomes" id="UP000515908"/>
    </source>
</evidence>
<proteinExistence type="predicted"/>
<reference evidence="1 2" key="1">
    <citation type="submission" date="2020-08" db="EMBL/GenBank/DDBJ databases">
        <authorList>
            <person name="Newling K."/>
            <person name="Davey J."/>
            <person name="Forrester S."/>
        </authorList>
    </citation>
    <scope>NUCLEOTIDE SEQUENCE [LARGE SCALE GENOMIC DNA]</scope>
    <source>
        <strain evidence="2">Crithidia deanei Carvalho (ATCC PRA-265)</strain>
    </source>
</reference>
<evidence type="ECO:0000313" key="1">
    <source>
        <dbReference type="EMBL" id="CAD2218362.1"/>
    </source>
</evidence>
<accession>A0A7G2CJC2</accession>
<name>A0A7G2CJC2_9TRYP</name>
<dbReference type="Proteomes" id="UP000515908">
    <property type="component" value="Chromosome 11"/>
</dbReference>
<keyword evidence="2" id="KW-1185">Reference proteome</keyword>
<organism evidence="1 2">
    <name type="scientific">Angomonas deanei</name>
    <dbReference type="NCBI Taxonomy" id="59799"/>
    <lineage>
        <taxon>Eukaryota</taxon>
        <taxon>Discoba</taxon>
        <taxon>Euglenozoa</taxon>
        <taxon>Kinetoplastea</taxon>
        <taxon>Metakinetoplastina</taxon>
        <taxon>Trypanosomatida</taxon>
        <taxon>Trypanosomatidae</taxon>
        <taxon>Strigomonadinae</taxon>
        <taxon>Angomonas</taxon>
    </lineage>
</organism>
<dbReference type="EMBL" id="LR877155">
    <property type="protein sequence ID" value="CAD2218362.1"/>
    <property type="molecule type" value="Genomic_DNA"/>
</dbReference>
<sequence>MKESRRRANTASVLIQHANAQPVELIPEEFNRHLRRNGGNKLLPSDVHAVPRVNTERGRVDTTRNSSQGLTAASILLVGGDLQTHVESGWTTQYCYSVSAVHALRGGHVVYVLSPGSHSFCMSTFCDILEAELLDLLQNEAAVDKEQLYNDLMTAALQRVDVIHCRDIYDLHVFCTSYNMPDGSATDLVPLVLLDGIAGNGSYLAQYEYAANFVAPLDEWCIGLLQRRLKCALVLTEVGTSLLSVDGQDGLALSGSDLIHRFLHSLHHARGSFYYLHFEAAEETADQSLPLSCYSMRFRTSLFSITTPKTVTYNDNGHKVILSDSLLDPSEKSTKEYHFTTHKAEHSFCVTLLSQCSLFP</sequence>
<dbReference type="AlphaFoldDB" id="A0A7G2CJC2"/>
<gene>
    <name evidence="1" type="ORF">ADEAN_000585000</name>
</gene>
<protein>
    <submittedName>
        <fullName evidence="1">Uncharacterized protein</fullName>
    </submittedName>
</protein>